<dbReference type="HOGENOM" id="CLU_2525994_0_0_11"/>
<dbReference type="PATRIC" id="fig|749414.3.peg.10269"/>
<evidence type="ECO:0000313" key="8">
    <source>
        <dbReference type="Proteomes" id="UP000000377"/>
    </source>
</evidence>
<dbReference type="Proteomes" id="UP000000377">
    <property type="component" value="Chromosome"/>
</dbReference>
<protein>
    <submittedName>
        <fullName evidence="7">Endo-1,4-beta-glucanase</fullName>
    </submittedName>
</protein>
<evidence type="ECO:0000256" key="3">
    <source>
        <dbReference type="ARBA" id="ARBA00023277"/>
    </source>
</evidence>
<evidence type="ECO:0000256" key="2">
    <source>
        <dbReference type="ARBA" id="ARBA00022801"/>
    </source>
</evidence>
<evidence type="ECO:0000256" key="5">
    <source>
        <dbReference type="ARBA" id="ARBA00023326"/>
    </source>
</evidence>
<dbReference type="InterPro" id="IPR015943">
    <property type="entry name" value="WD40/YVTN_repeat-like_dom_sf"/>
</dbReference>
<dbReference type="eggNOG" id="COG4409">
    <property type="taxonomic scope" value="Bacteria"/>
</dbReference>
<evidence type="ECO:0000313" key="7">
    <source>
        <dbReference type="EMBL" id="ADI13093.1"/>
    </source>
</evidence>
<comment type="similarity">
    <text evidence="6">Belongs to the glycosyl hydrolase 74 family.</text>
</comment>
<gene>
    <name evidence="7" type="primary">celA2</name>
    <name evidence="7" type="ordered locus">SBI_09975</name>
</gene>
<dbReference type="SUPFAM" id="SSF110296">
    <property type="entry name" value="Oligoxyloglucan reducing end-specific cellobiohydrolase"/>
    <property type="match status" value="1"/>
</dbReference>
<keyword evidence="5" id="KW-0624">Polysaccharide degradation</keyword>
<keyword evidence="2" id="KW-0378">Hydrolase</keyword>
<dbReference type="STRING" id="749414.SBI_09975"/>
<evidence type="ECO:0000256" key="4">
    <source>
        <dbReference type="ARBA" id="ARBA00023295"/>
    </source>
</evidence>
<dbReference type="PANTHER" id="PTHR43739">
    <property type="entry name" value="XYLOGLUCANASE (EUROFUNG)"/>
    <property type="match status" value="1"/>
</dbReference>
<evidence type="ECO:0000256" key="1">
    <source>
        <dbReference type="ARBA" id="ARBA00022729"/>
    </source>
</evidence>
<dbReference type="AlphaFoldDB" id="D7CF77"/>
<name>D7CF77_STRBB</name>
<dbReference type="GO" id="GO:0016798">
    <property type="term" value="F:hydrolase activity, acting on glycosyl bonds"/>
    <property type="evidence" value="ECO:0007669"/>
    <property type="project" value="UniProtKB-KW"/>
</dbReference>
<dbReference type="Gene3D" id="2.130.10.10">
    <property type="entry name" value="YVTN repeat-like/Quinoprotein amine dehydrogenase"/>
    <property type="match status" value="1"/>
</dbReference>
<keyword evidence="4" id="KW-0326">Glycosidase</keyword>
<keyword evidence="3" id="KW-0119">Carbohydrate metabolism</keyword>
<proteinExistence type="inferred from homology"/>
<dbReference type="CAZy" id="GH74">
    <property type="family name" value="Glycoside Hydrolase Family 74"/>
</dbReference>
<keyword evidence="1" id="KW-0732">Signal</keyword>
<dbReference type="EMBL" id="CP002047">
    <property type="protein sequence ID" value="ADI13093.1"/>
    <property type="molecule type" value="Genomic_DNA"/>
</dbReference>
<organism evidence="7 8">
    <name type="scientific">Streptomyces bingchenggensis (strain BCW-1)</name>
    <dbReference type="NCBI Taxonomy" id="749414"/>
    <lineage>
        <taxon>Bacteria</taxon>
        <taxon>Bacillati</taxon>
        <taxon>Actinomycetota</taxon>
        <taxon>Actinomycetes</taxon>
        <taxon>Kitasatosporales</taxon>
        <taxon>Streptomycetaceae</taxon>
        <taxon>Streptomyces</taxon>
    </lineage>
</organism>
<dbReference type="PANTHER" id="PTHR43739:SF2">
    <property type="entry name" value="OLIGOXYLOGLUCAN-REDUCING END-SPECIFIC XYLOGLUCANASE-RELATED"/>
    <property type="match status" value="1"/>
</dbReference>
<accession>D7CF77</accession>
<evidence type="ECO:0000256" key="6">
    <source>
        <dbReference type="ARBA" id="ARBA00037986"/>
    </source>
</evidence>
<reference evidence="7 8" key="1">
    <citation type="journal article" date="2010" name="J. Bacteriol.">
        <title>Genome sequence of the milbemycin-producing bacterium Streptomyces bingchenggensis.</title>
        <authorList>
            <person name="Wang X.J."/>
            <person name="Yan Y.J."/>
            <person name="Zhang B."/>
            <person name="An J."/>
            <person name="Wang J.J."/>
            <person name="Tian J."/>
            <person name="Jiang L."/>
            <person name="Chen Y.H."/>
            <person name="Huang S.X."/>
            <person name="Yin M."/>
            <person name="Zhang J."/>
            <person name="Gao A.L."/>
            <person name="Liu C.X."/>
            <person name="Zhu Z.X."/>
            <person name="Xiang W.S."/>
        </authorList>
    </citation>
    <scope>NUCLEOTIDE SEQUENCE [LARGE SCALE GENOMIC DNA]</scope>
    <source>
        <strain evidence="7 8">BCW-1</strain>
    </source>
</reference>
<dbReference type="GO" id="GO:0000272">
    <property type="term" value="P:polysaccharide catabolic process"/>
    <property type="evidence" value="ECO:0007669"/>
    <property type="project" value="UniProtKB-KW"/>
</dbReference>
<dbReference type="GO" id="GO:0010411">
    <property type="term" value="P:xyloglucan metabolic process"/>
    <property type="evidence" value="ECO:0007669"/>
    <property type="project" value="TreeGrafter"/>
</dbReference>
<keyword evidence="8" id="KW-1185">Reference proteome</keyword>
<dbReference type="KEGG" id="sbh:SBI_09975"/>
<sequence length="84" mass="9317">MGGTGFVTGVLFHPSVRGLAYARTDIGGAYRWDDRADRWTPLTDHLGWDDWNLLGVEAMAVDPVHPNREYLATNERGGQYGEPA</sequence>
<dbReference type="InterPro" id="IPR052025">
    <property type="entry name" value="Xyloglucanase_GH74"/>
</dbReference>